<protein>
    <submittedName>
        <fullName evidence="2">GIY-YIG catalytic domain containing protein</fullName>
    </submittedName>
</protein>
<dbReference type="AlphaFoldDB" id="A0A100HQP6"/>
<dbReference type="InterPro" id="IPR000305">
    <property type="entry name" value="GIY-YIG_endonuc"/>
</dbReference>
<reference evidence="3" key="1">
    <citation type="submission" date="2015-11" db="EMBL/GenBank/DDBJ databases">
        <title>Draft Genome Sequence of the Radioresistant Bacterium Deinococcus grandis, Isolated from Freshwater Fish in Japan.</title>
        <authorList>
            <person name="Satoh K."/>
            <person name="Onodera T."/>
            <person name="Omoso K."/>
            <person name="Takeda-Yano K."/>
            <person name="Katayama T."/>
            <person name="Oono Y."/>
            <person name="Narumi I."/>
        </authorList>
    </citation>
    <scope>NUCLEOTIDE SEQUENCE [LARGE SCALE GENOMIC DNA]</scope>
    <source>
        <strain evidence="3">ATCC 43672</strain>
    </source>
</reference>
<organism evidence="2 3">
    <name type="scientific">Deinococcus grandis</name>
    <dbReference type="NCBI Taxonomy" id="57498"/>
    <lineage>
        <taxon>Bacteria</taxon>
        <taxon>Thermotogati</taxon>
        <taxon>Deinococcota</taxon>
        <taxon>Deinococci</taxon>
        <taxon>Deinococcales</taxon>
        <taxon>Deinococcaceae</taxon>
        <taxon>Deinococcus</taxon>
    </lineage>
</organism>
<dbReference type="InterPro" id="IPR006350">
    <property type="entry name" value="Intron_endoG1"/>
</dbReference>
<dbReference type="InterPro" id="IPR035901">
    <property type="entry name" value="GIY-YIG_endonuc_sf"/>
</dbReference>
<dbReference type="SUPFAM" id="SSF82771">
    <property type="entry name" value="GIY-YIG endonuclease"/>
    <property type="match status" value="1"/>
</dbReference>
<dbReference type="NCBIfam" id="TIGR01453">
    <property type="entry name" value="grpIintron_endo"/>
    <property type="match status" value="1"/>
</dbReference>
<feature type="domain" description="GIY-YIG" evidence="1">
    <location>
        <begin position="19"/>
        <end position="111"/>
    </location>
</feature>
<dbReference type="Gene3D" id="1.10.10.10">
    <property type="entry name" value="Winged helix-like DNA-binding domain superfamily/Winged helix DNA-binding domain"/>
    <property type="match status" value="1"/>
</dbReference>
<sequence length="200" mass="22700">MDKKKRSETLDLIGHVPFGVAGIYSITNRLTGQVYVGSALCVRGRWATHIWRLRRGNHHSRRLQGAWTRDGETQFAFALLEQVTAEQHLLTIEQAWINFLRAYAPRGGYNTSPLAGSTRGIKKTPDQIERHRQQMHESAHPYFVKHPDGRTELVPNIGLFAQANGLSASNLRRVGAGQQAMHKGYWCRKATEQERRSFLA</sequence>
<dbReference type="EMBL" id="BCMS01000006">
    <property type="protein sequence ID" value="GAQ23914.1"/>
    <property type="molecule type" value="Genomic_DNA"/>
</dbReference>
<evidence type="ECO:0000313" key="3">
    <source>
        <dbReference type="Proteomes" id="UP000056209"/>
    </source>
</evidence>
<dbReference type="InterPro" id="IPR036388">
    <property type="entry name" value="WH-like_DNA-bd_sf"/>
</dbReference>
<dbReference type="CDD" id="cd10437">
    <property type="entry name" value="GIY-YIG_HE_I-TevI_like"/>
    <property type="match status" value="1"/>
</dbReference>
<evidence type="ECO:0000259" key="1">
    <source>
        <dbReference type="PROSITE" id="PS50164"/>
    </source>
</evidence>
<evidence type="ECO:0000313" key="2">
    <source>
        <dbReference type="EMBL" id="GAQ23914.1"/>
    </source>
</evidence>
<dbReference type="PROSITE" id="PS50164">
    <property type="entry name" value="GIY_YIG"/>
    <property type="match status" value="1"/>
</dbReference>
<dbReference type="Gene3D" id="3.40.1440.10">
    <property type="entry name" value="GIY-YIG endonuclease"/>
    <property type="match status" value="1"/>
</dbReference>
<dbReference type="GO" id="GO:0004519">
    <property type="term" value="F:endonuclease activity"/>
    <property type="evidence" value="ECO:0007669"/>
    <property type="project" value="InterPro"/>
</dbReference>
<keyword evidence="3" id="KW-1185">Reference proteome</keyword>
<name>A0A100HQP6_9DEIO</name>
<gene>
    <name evidence="2" type="ORF">DEIGR_400047</name>
</gene>
<dbReference type="Pfam" id="PF01541">
    <property type="entry name" value="GIY-YIG"/>
    <property type="match status" value="1"/>
</dbReference>
<dbReference type="Proteomes" id="UP000056209">
    <property type="component" value="Unassembled WGS sequence"/>
</dbReference>
<comment type="caution">
    <text evidence="2">The sequence shown here is derived from an EMBL/GenBank/DDBJ whole genome shotgun (WGS) entry which is preliminary data.</text>
</comment>
<accession>A0A100HQP6</accession>
<proteinExistence type="predicted"/>